<evidence type="ECO:0000256" key="12">
    <source>
        <dbReference type="ARBA" id="ARBA00023136"/>
    </source>
</evidence>
<feature type="transmembrane region" description="Helical" evidence="14">
    <location>
        <begin position="20"/>
        <end position="42"/>
    </location>
</feature>
<dbReference type="GO" id="GO:0006071">
    <property type="term" value="P:glycerol metabolic process"/>
    <property type="evidence" value="ECO:0007669"/>
    <property type="project" value="UniProtKB-KW"/>
</dbReference>
<evidence type="ECO:0000256" key="9">
    <source>
        <dbReference type="ARBA" id="ARBA00022824"/>
    </source>
</evidence>
<evidence type="ECO:0000313" key="15">
    <source>
        <dbReference type="Proteomes" id="UP000025227"/>
    </source>
</evidence>
<evidence type="ECO:0000256" key="3">
    <source>
        <dbReference type="ARBA" id="ARBA00005189"/>
    </source>
</evidence>
<dbReference type="OMA" id="WIKNWTL"/>
<reference evidence="16" key="1">
    <citation type="submission" date="2020-12" db="UniProtKB">
        <authorList>
            <consortium name="WormBaseParasite"/>
        </authorList>
    </citation>
    <scope>IDENTIFICATION</scope>
    <source>
        <strain evidence="16">MHco3</strain>
    </source>
</reference>
<proteinExistence type="inferred from homology"/>
<keyword evidence="6 14" id="KW-0808">Transferase</keyword>
<dbReference type="AlphaFoldDB" id="A0A7I5E687"/>
<evidence type="ECO:0000313" key="16">
    <source>
        <dbReference type="WBParaSite" id="HCON_00024260-00001"/>
    </source>
</evidence>
<sequence>MKTIFGIDFTPLTESWDEQISMLGVLIVYVLTFPMTVVFFFLPFILMFMGQWHLLFAYFLWFLYDKKSPKTGGYEGHWLQELICNRWFAEYFPATLHKTAELPADRNYIIAAHPHGIICFGIYATFITNATGRSRKYPGIRFLTCTLASNFNIMIRREWLLLSGFIDCSKESIQNALTKKKAGQAVIIAVGGAEEALYARPGEHKLKLLTRKGFVKQALRCGASLVPVYSFGETDLYEQLDNPEGSKVRKFQTWVKKHIGISAPLFYGRGIFQQNFGFMPFRRPINTVIGAPIDVPKVLEPTDMEVDRVHRQYCDALIELFEQHKTRFGVSKETKLILV</sequence>
<dbReference type="GO" id="GO:0019432">
    <property type="term" value="P:triglyceride biosynthetic process"/>
    <property type="evidence" value="ECO:0007669"/>
    <property type="project" value="TreeGrafter"/>
</dbReference>
<accession>A0A7I5E687</accession>
<keyword evidence="10 14" id="KW-1133">Transmembrane helix</keyword>
<dbReference type="InterPro" id="IPR007130">
    <property type="entry name" value="DAGAT"/>
</dbReference>
<comment type="pathway">
    <text evidence="3">Lipid metabolism.</text>
</comment>
<dbReference type="Proteomes" id="UP000025227">
    <property type="component" value="Unplaced"/>
</dbReference>
<evidence type="ECO:0000256" key="2">
    <source>
        <dbReference type="ARBA" id="ARBA00004771"/>
    </source>
</evidence>
<comment type="pathway">
    <text evidence="2">Glycerolipid metabolism; triacylglycerol biosynthesis.</text>
</comment>
<dbReference type="PANTHER" id="PTHR12317:SF0">
    <property type="entry name" value="ACYLTRANSFERASE"/>
    <property type="match status" value="1"/>
</dbReference>
<evidence type="ECO:0000256" key="7">
    <source>
        <dbReference type="ARBA" id="ARBA00022692"/>
    </source>
</evidence>
<evidence type="ECO:0000256" key="5">
    <source>
        <dbReference type="ARBA" id="ARBA00022516"/>
    </source>
</evidence>
<evidence type="ECO:0000256" key="6">
    <source>
        <dbReference type="ARBA" id="ARBA00022679"/>
    </source>
</evidence>
<keyword evidence="5" id="KW-0444">Lipid biosynthesis</keyword>
<evidence type="ECO:0000256" key="4">
    <source>
        <dbReference type="ARBA" id="ARBA00005420"/>
    </source>
</evidence>
<evidence type="ECO:0000256" key="8">
    <source>
        <dbReference type="ARBA" id="ARBA00022798"/>
    </source>
</evidence>
<keyword evidence="12 14" id="KW-0472">Membrane</keyword>
<keyword evidence="7 14" id="KW-0812">Transmembrane</keyword>
<keyword evidence="13" id="KW-0012">Acyltransferase</keyword>
<feature type="transmembrane region" description="Helical" evidence="14">
    <location>
        <begin position="48"/>
        <end position="64"/>
    </location>
</feature>
<keyword evidence="9 14" id="KW-0256">Endoplasmic reticulum</keyword>
<evidence type="ECO:0000256" key="14">
    <source>
        <dbReference type="RuleBase" id="RU367023"/>
    </source>
</evidence>
<keyword evidence="15" id="KW-1185">Reference proteome</keyword>
<comment type="similarity">
    <text evidence="4 14">Belongs to the diacylglycerol acyltransferase family.</text>
</comment>
<keyword evidence="11" id="KW-0443">Lipid metabolism</keyword>
<organism evidence="15 16">
    <name type="scientific">Haemonchus contortus</name>
    <name type="common">Barber pole worm</name>
    <dbReference type="NCBI Taxonomy" id="6289"/>
    <lineage>
        <taxon>Eukaryota</taxon>
        <taxon>Metazoa</taxon>
        <taxon>Ecdysozoa</taxon>
        <taxon>Nematoda</taxon>
        <taxon>Chromadorea</taxon>
        <taxon>Rhabditida</taxon>
        <taxon>Rhabditina</taxon>
        <taxon>Rhabditomorpha</taxon>
        <taxon>Strongyloidea</taxon>
        <taxon>Trichostrongylidae</taxon>
        <taxon>Haemonchus</taxon>
    </lineage>
</organism>
<dbReference type="GO" id="GO:0005789">
    <property type="term" value="C:endoplasmic reticulum membrane"/>
    <property type="evidence" value="ECO:0007669"/>
    <property type="project" value="UniProtKB-SubCell"/>
</dbReference>
<dbReference type="Pfam" id="PF03982">
    <property type="entry name" value="DAGAT"/>
    <property type="match status" value="1"/>
</dbReference>
<comment type="subcellular location">
    <subcellularLocation>
        <location evidence="1 14">Endoplasmic reticulum membrane</location>
        <topology evidence="1 14">Multi-pass membrane protein</topology>
    </subcellularLocation>
</comment>
<evidence type="ECO:0000256" key="13">
    <source>
        <dbReference type="ARBA" id="ARBA00023315"/>
    </source>
</evidence>
<dbReference type="PANTHER" id="PTHR12317">
    <property type="entry name" value="DIACYLGLYCEROL O-ACYLTRANSFERASE"/>
    <property type="match status" value="1"/>
</dbReference>
<dbReference type="EC" id="2.3.1.-" evidence="14"/>
<dbReference type="WBParaSite" id="HCON_00024260-00001">
    <property type="protein sequence ID" value="HCON_00024260-00001"/>
    <property type="gene ID" value="HCON_00024260"/>
</dbReference>
<evidence type="ECO:0000256" key="10">
    <source>
        <dbReference type="ARBA" id="ARBA00022989"/>
    </source>
</evidence>
<dbReference type="OrthoDB" id="264532at2759"/>
<dbReference type="GO" id="GO:0004144">
    <property type="term" value="F:diacylglycerol O-acyltransferase activity"/>
    <property type="evidence" value="ECO:0007669"/>
    <property type="project" value="TreeGrafter"/>
</dbReference>
<evidence type="ECO:0000256" key="1">
    <source>
        <dbReference type="ARBA" id="ARBA00004477"/>
    </source>
</evidence>
<dbReference type="CDD" id="cd07987">
    <property type="entry name" value="LPLAT_MGAT-like"/>
    <property type="match status" value="1"/>
</dbReference>
<name>A0A7I5E687_HAECO</name>
<evidence type="ECO:0000256" key="11">
    <source>
        <dbReference type="ARBA" id="ARBA00023098"/>
    </source>
</evidence>
<protein>
    <recommendedName>
        <fullName evidence="14">Acyltransferase</fullName>
        <ecNumber evidence="14">2.3.1.-</ecNumber>
    </recommendedName>
</protein>
<keyword evidence="8" id="KW-0319">Glycerol metabolism</keyword>